<accession>A0A2I0VJ46</accession>
<dbReference type="EMBL" id="KZ503497">
    <property type="protein sequence ID" value="PKU63421.1"/>
    <property type="molecule type" value="Genomic_DNA"/>
</dbReference>
<feature type="region of interest" description="Disordered" evidence="3">
    <location>
        <begin position="1"/>
        <end position="30"/>
    </location>
</feature>
<feature type="compositionally biased region" description="Polar residues" evidence="3">
    <location>
        <begin position="494"/>
        <end position="507"/>
    </location>
</feature>
<organism evidence="4 5">
    <name type="scientific">Dendrobium catenatum</name>
    <dbReference type="NCBI Taxonomy" id="906689"/>
    <lineage>
        <taxon>Eukaryota</taxon>
        <taxon>Viridiplantae</taxon>
        <taxon>Streptophyta</taxon>
        <taxon>Embryophyta</taxon>
        <taxon>Tracheophyta</taxon>
        <taxon>Spermatophyta</taxon>
        <taxon>Magnoliopsida</taxon>
        <taxon>Liliopsida</taxon>
        <taxon>Asparagales</taxon>
        <taxon>Orchidaceae</taxon>
        <taxon>Epidendroideae</taxon>
        <taxon>Malaxideae</taxon>
        <taxon>Dendrobiinae</taxon>
        <taxon>Dendrobium</taxon>
    </lineage>
</organism>
<dbReference type="GO" id="GO:0033962">
    <property type="term" value="P:P-body assembly"/>
    <property type="evidence" value="ECO:0007669"/>
    <property type="project" value="TreeGrafter"/>
</dbReference>
<evidence type="ECO:0000256" key="2">
    <source>
        <dbReference type="ARBA" id="ARBA00022490"/>
    </source>
</evidence>
<evidence type="ECO:0000256" key="1">
    <source>
        <dbReference type="ARBA" id="ARBA00004201"/>
    </source>
</evidence>
<dbReference type="PANTHER" id="PTHR21551:SF0">
    <property type="entry name" value="PROTEIN ASSOCIATED WITH TOPO II RELATED-1, ISOFORM A"/>
    <property type="match status" value="1"/>
</dbReference>
<feature type="region of interest" description="Disordered" evidence="3">
    <location>
        <begin position="489"/>
        <end position="510"/>
    </location>
</feature>
<dbReference type="GO" id="GO:0000932">
    <property type="term" value="C:P-body"/>
    <property type="evidence" value="ECO:0007669"/>
    <property type="project" value="UniProtKB-SubCell"/>
</dbReference>
<reference evidence="4 5" key="1">
    <citation type="journal article" date="2016" name="Sci. Rep.">
        <title>The Dendrobium catenatum Lindl. genome sequence provides insights into polysaccharide synthase, floral development and adaptive evolution.</title>
        <authorList>
            <person name="Zhang G.Q."/>
            <person name="Xu Q."/>
            <person name="Bian C."/>
            <person name="Tsai W.C."/>
            <person name="Yeh C.M."/>
            <person name="Liu K.W."/>
            <person name="Yoshida K."/>
            <person name="Zhang L.S."/>
            <person name="Chang S.B."/>
            <person name="Chen F."/>
            <person name="Shi Y."/>
            <person name="Su Y.Y."/>
            <person name="Zhang Y.Q."/>
            <person name="Chen L.J."/>
            <person name="Yin Y."/>
            <person name="Lin M."/>
            <person name="Huang H."/>
            <person name="Deng H."/>
            <person name="Wang Z.W."/>
            <person name="Zhu S.L."/>
            <person name="Zhao X."/>
            <person name="Deng C."/>
            <person name="Niu S.C."/>
            <person name="Huang J."/>
            <person name="Wang M."/>
            <person name="Liu G.H."/>
            <person name="Yang H.J."/>
            <person name="Xiao X.J."/>
            <person name="Hsiao Y.Y."/>
            <person name="Wu W.L."/>
            <person name="Chen Y.Y."/>
            <person name="Mitsuda N."/>
            <person name="Ohme-Takagi M."/>
            <person name="Luo Y.B."/>
            <person name="Van de Peer Y."/>
            <person name="Liu Z.J."/>
        </authorList>
    </citation>
    <scope>NUCLEOTIDE SEQUENCE [LARGE SCALE GENOMIC DNA]</scope>
    <source>
        <tissue evidence="4">The whole plant</tissue>
    </source>
</reference>
<dbReference type="GO" id="GO:0003723">
    <property type="term" value="F:RNA binding"/>
    <property type="evidence" value="ECO:0007669"/>
    <property type="project" value="TreeGrafter"/>
</dbReference>
<dbReference type="PANTHER" id="PTHR21551">
    <property type="entry name" value="TOPOISOMERASE II-ASSOCIATED PROTEIN PAT1"/>
    <property type="match status" value="1"/>
</dbReference>
<dbReference type="InterPro" id="IPR039900">
    <property type="entry name" value="Pat1-like"/>
</dbReference>
<evidence type="ECO:0008006" key="6">
    <source>
        <dbReference type="Google" id="ProtNLM"/>
    </source>
</evidence>
<protein>
    <recommendedName>
        <fullName evidence="6">Protein PAT1 like 1</fullName>
    </recommendedName>
</protein>
<evidence type="ECO:0000313" key="5">
    <source>
        <dbReference type="Proteomes" id="UP000233837"/>
    </source>
</evidence>
<dbReference type="Proteomes" id="UP000233837">
    <property type="component" value="Unassembled WGS sequence"/>
</dbReference>
<keyword evidence="2" id="KW-0963">Cytoplasm</keyword>
<gene>
    <name evidence="4" type="ORF">MA16_Dca010031</name>
</gene>
<dbReference type="GO" id="GO:0000290">
    <property type="term" value="P:deadenylation-dependent decapping of nuclear-transcribed mRNA"/>
    <property type="evidence" value="ECO:0007669"/>
    <property type="project" value="InterPro"/>
</dbReference>
<comment type="subcellular location">
    <subcellularLocation>
        <location evidence="1">Cytoplasm</location>
        <location evidence="1">P-body</location>
    </subcellularLocation>
</comment>
<feature type="compositionally biased region" description="Basic and acidic residues" evidence="3">
    <location>
        <begin position="1"/>
        <end position="22"/>
    </location>
</feature>
<sequence length="808" mass="89134">MERFVAFERESEVSDNTPRDGELDGGAGDARFDASQYEFFGKSAINEIELGGLEDDADESGSVGDHERDFVFPTHQNRQEAEAFGYSSEIDDLSSSFLELNRAVAQTTSSAAIGGRGSLSREIYGSAATDRVRDLGLSSWPDQNVLDADNVQDGKRWWSHPYPSPSRHAESKPLYRTTSFPYEQQPQQKVFPLSGEQLPRLNSIDQVPLPKLPFTSYPPPGELSQGSRILDMDILTQSTGIQPPFSAQNVFPFSGPQPLPDMYHGMNYGGSITQFVSPGLSISNQEENNFMRQSSIISGDRNNLFPGLFQQNLSHPNGLMTSQQPRFQNVQPSLSHYPQLSPQLFGSHPSPHMRETMLGMAELREQGLIMGQRGRQNVRFSNQPLDIGNQRSNAWPQFRSKHMTSEEIESILRVQHAATHSSDPYSDDYYHQACLAKRSSGSKLRRHFCPNSIRELPSRSRANSEPHAYLQVDALGRIPFSSIHRPRPLLDVDSPSTAAAGSSSEQKCSVKPLEQEPMLAARITIEDGLCLLLDVDDIDRFLQFNPPHDGDSQLKGRREALLEGLAASLQLVDPLDPSKAGQSVGIAPKDDFVFLHIVSLPKGRKLLSRYLLLLYPGSELTRIVCMAIFRHLRYLFGGLSSDAGAAETTSTLARTVSVCVSGMDLSTLSACLAAVVCSSEQPPLRPLGSAAGDGASMVIRSVVERATELLKDHHGTSTYSTHSRALWQESFNAFFGLLLKYCLSKYESIAQSLPLLNSQDSSMTGSEATLAIRKEMPVELLRASLPHTDEHQRKLLLELAKRSMPSAG</sequence>
<proteinExistence type="predicted"/>
<evidence type="ECO:0000313" key="4">
    <source>
        <dbReference type="EMBL" id="PKU63421.1"/>
    </source>
</evidence>
<name>A0A2I0VJ46_9ASPA</name>
<evidence type="ECO:0000256" key="3">
    <source>
        <dbReference type="SAM" id="MobiDB-lite"/>
    </source>
</evidence>
<reference evidence="4 5" key="2">
    <citation type="journal article" date="2017" name="Nature">
        <title>The Apostasia genome and the evolution of orchids.</title>
        <authorList>
            <person name="Zhang G.Q."/>
            <person name="Liu K.W."/>
            <person name="Li Z."/>
            <person name="Lohaus R."/>
            <person name="Hsiao Y.Y."/>
            <person name="Niu S.C."/>
            <person name="Wang J.Y."/>
            <person name="Lin Y.C."/>
            <person name="Xu Q."/>
            <person name="Chen L.J."/>
            <person name="Yoshida K."/>
            <person name="Fujiwara S."/>
            <person name="Wang Z.W."/>
            <person name="Zhang Y.Q."/>
            <person name="Mitsuda N."/>
            <person name="Wang M."/>
            <person name="Liu G.H."/>
            <person name="Pecoraro L."/>
            <person name="Huang H.X."/>
            <person name="Xiao X.J."/>
            <person name="Lin M."/>
            <person name="Wu X.Y."/>
            <person name="Wu W.L."/>
            <person name="Chen Y.Y."/>
            <person name="Chang S.B."/>
            <person name="Sakamoto S."/>
            <person name="Ohme-Takagi M."/>
            <person name="Yagi M."/>
            <person name="Zeng S.J."/>
            <person name="Shen C.Y."/>
            <person name="Yeh C.M."/>
            <person name="Luo Y.B."/>
            <person name="Tsai W.C."/>
            <person name="Van de Peer Y."/>
            <person name="Liu Z.J."/>
        </authorList>
    </citation>
    <scope>NUCLEOTIDE SEQUENCE [LARGE SCALE GENOMIC DNA]</scope>
    <source>
        <tissue evidence="4">The whole plant</tissue>
    </source>
</reference>
<dbReference type="AlphaFoldDB" id="A0A2I0VJ46"/>
<keyword evidence="5" id="KW-1185">Reference proteome</keyword>